<name>A0A4C1VQW5_EUMVA</name>
<dbReference type="Proteomes" id="UP000299102">
    <property type="component" value="Unassembled WGS sequence"/>
</dbReference>
<gene>
    <name evidence="1" type="ORF">EVAR_32895_1</name>
</gene>
<accession>A0A4C1VQW5</accession>
<protein>
    <submittedName>
        <fullName evidence="1">Uncharacterized protein</fullName>
    </submittedName>
</protein>
<sequence length="124" mass="13869">MRNKWPPCDAPMTRARIVRDLRHSRIIPPVQCSAILFITGRRGRGSSGYRVSCTARTRRDASTAGDNILISEFRLFVMIPSHCAPSLLRRRGSHFVSDSGIGFRSGSAFAPVSDILIDTSRYWC</sequence>
<comment type="caution">
    <text evidence="1">The sequence shown here is derived from an EMBL/GenBank/DDBJ whole genome shotgun (WGS) entry which is preliminary data.</text>
</comment>
<dbReference type="EMBL" id="BGZK01000392">
    <property type="protein sequence ID" value="GBP41073.1"/>
    <property type="molecule type" value="Genomic_DNA"/>
</dbReference>
<reference evidence="1 2" key="1">
    <citation type="journal article" date="2019" name="Commun. Biol.">
        <title>The bagworm genome reveals a unique fibroin gene that provides high tensile strength.</title>
        <authorList>
            <person name="Kono N."/>
            <person name="Nakamura H."/>
            <person name="Ohtoshi R."/>
            <person name="Tomita M."/>
            <person name="Numata K."/>
            <person name="Arakawa K."/>
        </authorList>
    </citation>
    <scope>NUCLEOTIDE SEQUENCE [LARGE SCALE GENOMIC DNA]</scope>
</reference>
<organism evidence="1 2">
    <name type="scientific">Eumeta variegata</name>
    <name type="common">Bagworm moth</name>
    <name type="synonym">Eumeta japonica</name>
    <dbReference type="NCBI Taxonomy" id="151549"/>
    <lineage>
        <taxon>Eukaryota</taxon>
        <taxon>Metazoa</taxon>
        <taxon>Ecdysozoa</taxon>
        <taxon>Arthropoda</taxon>
        <taxon>Hexapoda</taxon>
        <taxon>Insecta</taxon>
        <taxon>Pterygota</taxon>
        <taxon>Neoptera</taxon>
        <taxon>Endopterygota</taxon>
        <taxon>Lepidoptera</taxon>
        <taxon>Glossata</taxon>
        <taxon>Ditrysia</taxon>
        <taxon>Tineoidea</taxon>
        <taxon>Psychidae</taxon>
        <taxon>Oiketicinae</taxon>
        <taxon>Eumeta</taxon>
    </lineage>
</organism>
<evidence type="ECO:0000313" key="2">
    <source>
        <dbReference type="Proteomes" id="UP000299102"/>
    </source>
</evidence>
<keyword evidence="2" id="KW-1185">Reference proteome</keyword>
<evidence type="ECO:0000313" key="1">
    <source>
        <dbReference type="EMBL" id="GBP41073.1"/>
    </source>
</evidence>
<proteinExistence type="predicted"/>
<dbReference type="AlphaFoldDB" id="A0A4C1VQW5"/>